<reference evidence="1" key="1">
    <citation type="journal article" date="2021" name="Arch. Microbiol.">
        <title>Methyloradius palustris gen. nov., sp. nov., a methanol-oxidizing bacterium isolated from snow.</title>
        <authorList>
            <person name="Miyadera T."/>
            <person name="Kojima H."/>
            <person name="Fukui M."/>
        </authorList>
    </citation>
    <scope>NUCLEOTIDE SEQUENCE</scope>
    <source>
        <strain evidence="1">Zm11</strain>
    </source>
</reference>
<sequence>MFDALKTLVFGGKPAKERRHMPRVGKPPAINAYIAKQQTAMKITAPVTQELWDWLILMGWREIEIKSNRRKIRRLDDRVFSKLAQANQQDREAIYREILSK</sequence>
<dbReference type="Proteomes" id="UP000826722">
    <property type="component" value="Chromosome"/>
</dbReference>
<proteinExistence type="predicted"/>
<organism evidence="1 2">
    <name type="scientific">Methyloradius palustris</name>
    <dbReference type="NCBI Taxonomy" id="2778876"/>
    <lineage>
        <taxon>Bacteria</taxon>
        <taxon>Pseudomonadati</taxon>
        <taxon>Pseudomonadota</taxon>
        <taxon>Betaproteobacteria</taxon>
        <taxon>Nitrosomonadales</taxon>
        <taxon>Methylophilaceae</taxon>
        <taxon>Methyloradius</taxon>
    </lineage>
</organism>
<accession>A0A8D5K0C8</accession>
<dbReference type="EMBL" id="AP024110">
    <property type="protein sequence ID" value="BCM24628.1"/>
    <property type="molecule type" value="Genomic_DNA"/>
</dbReference>
<evidence type="ECO:0000313" key="1">
    <source>
        <dbReference type="EMBL" id="BCM24628.1"/>
    </source>
</evidence>
<dbReference type="KEGG" id="mpau:ZMTM_08870"/>
<dbReference type="RefSeq" id="WP_221765135.1">
    <property type="nucleotide sequence ID" value="NZ_AP024110.1"/>
</dbReference>
<dbReference type="AlphaFoldDB" id="A0A8D5K0C8"/>
<keyword evidence="2" id="KW-1185">Reference proteome</keyword>
<gene>
    <name evidence="1" type="ORF">ZMTM_08870</name>
</gene>
<protein>
    <submittedName>
        <fullName evidence="1">Uncharacterized protein</fullName>
    </submittedName>
</protein>
<evidence type="ECO:0000313" key="2">
    <source>
        <dbReference type="Proteomes" id="UP000826722"/>
    </source>
</evidence>
<name>A0A8D5K0C8_9PROT</name>